<dbReference type="Pfam" id="PF21307">
    <property type="entry name" value="Glyco_hydro_95_C"/>
    <property type="match status" value="1"/>
</dbReference>
<comment type="caution">
    <text evidence="4">The sequence shown here is derived from an EMBL/GenBank/DDBJ whole genome shotgun (WGS) entry which is preliminary data.</text>
</comment>
<evidence type="ECO:0000259" key="2">
    <source>
        <dbReference type="Pfam" id="PF21307"/>
    </source>
</evidence>
<feature type="domain" description="Alpha fucosidase A-like C-terminal" evidence="2">
    <location>
        <begin position="708"/>
        <end position="778"/>
    </location>
</feature>
<dbReference type="InterPro" id="IPR008928">
    <property type="entry name" value="6-hairpin_glycosidase_sf"/>
</dbReference>
<accession>A0A5M3ZCF8</accession>
<dbReference type="AlphaFoldDB" id="A0A5M3ZCF8"/>
<dbReference type="Pfam" id="PF14498">
    <property type="entry name" value="Glyco_hyd_65N_2"/>
    <property type="match status" value="1"/>
</dbReference>
<dbReference type="FunFam" id="1.50.10.10:FF:000028">
    <property type="entry name" value="Alpha-L-fucosidase 2"/>
    <property type="match status" value="1"/>
</dbReference>
<dbReference type="VEuPathDB" id="FungiDB:ATEG_09768"/>
<dbReference type="Gene3D" id="1.50.10.10">
    <property type="match status" value="1"/>
</dbReference>
<dbReference type="PANTHER" id="PTHR31084:SF0">
    <property type="entry name" value="ALPHA-L-FUCOSIDASE 2"/>
    <property type="match status" value="1"/>
</dbReference>
<name>A0A5M3ZCF8_ASPTE</name>
<feature type="domain" description="Glycosyl hydrolase family 95 catalytic" evidence="3">
    <location>
        <begin position="288"/>
        <end position="706"/>
    </location>
</feature>
<dbReference type="Pfam" id="PF22124">
    <property type="entry name" value="Glyco_hydro_95_cat"/>
    <property type="match status" value="1"/>
</dbReference>
<dbReference type="GO" id="GO:0004560">
    <property type="term" value="F:alpha-L-fucosidase activity"/>
    <property type="evidence" value="ECO:0007669"/>
    <property type="project" value="InterPro"/>
</dbReference>
<proteinExistence type="predicted"/>
<dbReference type="InterPro" id="IPR012341">
    <property type="entry name" value="6hp_glycosidase-like_sf"/>
</dbReference>
<dbReference type="Proteomes" id="UP000452235">
    <property type="component" value="Unassembled WGS sequence"/>
</dbReference>
<dbReference type="InterPro" id="IPR049053">
    <property type="entry name" value="AFCA-like_C"/>
</dbReference>
<dbReference type="InterPro" id="IPR054363">
    <property type="entry name" value="GH95_cat"/>
</dbReference>
<dbReference type="GO" id="GO:0005975">
    <property type="term" value="P:carbohydrate metabolic process"/>
    <property type="evidence" value="ECO:0007669"/>
    <property type="project" value="InterPro"/>
</dbReference>
<dbReference type="EMBL" id="BLJY01000013">
    <property type="protein sequence ID" value="GFF20917.1"/>
    <property type="molecule type" value="Genomic_DNA"/>
</dbReference>
<keyword evidence="5" id="KW-1185">Reference proteome</keyword>
<evidence type="ECO:0000259" key="1">
    <source>
        <dbReference type="Pfam" id="PF14498"/>
    </source>
</evidence>
<dbReference type="SUPFAM" id="SSF48208">
    <property type="entry name" value="Six-hairpin glycosidases"/>
    <property type="match status" value="1"/>
</dbReference>
<evidence type="ECO:0000313" key="5">
    <source>
        <dbReference type="Proteomes" id="UP000452235"/>
    </source>
</evidence>
<evidence type="ECO:0000259" key="3">
    <source>
        <dbReference type="Pfam" id="PF22124"/>
    </source>
</evidence>
<evidence type="ECO:0000313" key="4">
    <source>
        <dbReference type="EMBL" id="GFF20917.1"/>
    </source>
</evidence>
<dbReference type="PIRSF" id="PIRSF007663">
    <property type="entry name" value="UCP007663"/>
    <property type="match status" value="1"/>
</dbReference>
<reference evidence="4 5" key="1">
    <citation type="submission" date="2020-01" db="EMBL/GenBank/DDBJ databases">
        <title>Aspergillus terreus IFO 6365 whole genome shotgun sequence.</title>
        <authorList>
            <person name="Kanamasa S."/>
            <person name="Takahashi H."/>
        </authorList>
    </citation>
    <scope>NUCLEOTIDE SEQUENCE [LARGE SCALE GENOMIC DNA]</scope>
    <source>
        <strain evidence="4 5">IFO 6365</strain>
    </source>
</reference>
<dbReference type="PANTHER" id="PTHR31084">
    <property type="entry name" value="ALPHA-L-FUCOSIDASE 2"/>
    <property type="match status" value="1"/>
</dbReference>
<dbReference type="InterPro" id="IPR016518">
    <property type="entry name" value="Alpha-L-fucosidase"/>
</dbReference>
<dbReference type="OrthoDB" id="2848340at2759"/>
<protein>
    <submittedName>
        <fullName evidence="4">Alpha-L-fucosidase 2</fullName>
    </submittedName>
</protein>
<sequence>MMSPGRHIVLALVAWASTVQAALDSSRYTWYESPASDYAESLPIGNGRLGATVWGTAVENITLNENSIWSGPFQDRVNPNAYDGFTQARSLLEKGEMTGAGEVTLRDMASIPTSPREYHPLGVLHVDFNHDVNLMTNYRRSLDLYSGNAVVEYDYNGVRYSREHIASAPAGILAIRVTASEPGNLTVACSLARDRYVIENSASSPNGTGVLRLKANTGDMADPIQFISEARIIGHGGRVVSNSTTVVVRDATSVELFFDAETSYRYPSEDEREAELDRKLSAAVSRGYNAVKTAAVADHLSLARRVNLNLGSSGSAGQLPTDTRLKNYKDNPDSDPELATLMFNFGRHSLIASSRKSGSPGLPANLQGIWNQDYSPAWGGKYTVDVNLEMNYWPAEVTNLADTFDPFIDLMDTVVPHGIDVSKRMYQCDNGGYVLHHNTDLWGDAAPVDNGTTWTMWPMGSAWLSENLMQHYRFTQNKEVLRERIWPLLKSAAQFYYCYLFDFDGYYSSGPSISPENAFIVPSDMTVSGKSEGIDISPAMDNALLYELFNSVIETAEILDITGDEVDKAKQYLAKIKPPQIGSDGQILEWRREYQETEPGHRHMSPIVGLYPGSQLTPLVNQTLADAAKVLLDRRIEHGSGSTGWSRTWTMCLYGRLLDGDAVWKHAQVFLQTYPSVNLWNTDSGPGSAFQIDGNFGFTAGIAEMLLQSHQVVHLLPALPSAVPTGHVSGLVARGSFVVDIQWAEGSLTQATVKSRSGGQLSLRVQDGKAFTVNGERYTGPISTSAGKSYKIMLTS</sequence>
<feature type="domain" description="Glycosyl hydrolase family 95 N-terminal" evidence="1">
    <location>
        <begin position="30"/>
        <end position="265"/>
    </location>
</feature>
<organism evidence="4 5">
    <name type="scientific">Aspergillus terreus</name>
    <dbReference type="NCBI Taxonomy" id="33178"/>
    <lineage>
        <taxon>Eukaryota</taxon>
        <taxon>Fungi</taxon>
        <taxon>Dikarya</taxon>
        <taxon>Ascomycota</taxon>
        <taxon>Pezizomycotina</taxon>
        <taxon>Eurotiomycetes</taxon>
        <taxon>Eurotiomycetidae</taxon>
        <taxon>Eurotiales</taxon>
        <taxon>Aspergillaceae</taxon>
        <taxon>Aspergillus</taxon>
        <taxon>Aspergillus subgen. Circumdati</taxon>
    </lineage>
</organism>
<gene>
    <name evidence="4" type="ORF">ATEIFO6365_0013025100</name>
</gene>
<dbReference type="InterPro" id="IPR027414">
    <property type="entry name" value="GH95_N_dom"/>
</dbReference>